<comment type="similarity">
    <text evidence="1">Belongs to the glycosyl hydrolase 3 family.</text>
</comment>
<evidence type="ECO:0000259" key="3">
    <source>
        <dbReference type="SMART" id="SM01217"/>
    </source>
</evidence>
<protein>
    <submittedName>
        <fullName evidence="4">Glycoside hydrolase family 3 C-terminal domain-containing protein</fullName>
    </submittedName>
</protein>
<dbReference type="InterPro" id="IPR002772">
    <property type="entry name" value="Glyco_hydro_3_C"/>
</dbReference>
<keyword evidence="2 4" id="KW-0378">Hydrolase</keyword>
<reference evidence="4" key="1">
    <citation type="submission" date="2023-06" db="EMBL/GenBank/DDBJ databases">
        <title>MT1 and MT2 Draft Genomes of Novel Species.</title>
        <authorList>
            <person name="Venkateswaran K."/>
        </authorList>
    </citation>
    <scope>NUCLEOTIDE SEQUENCE</scope>
    <source>
        <strain evidence="4">F6_8S_P_1B</strain>
    </source>
</reference>
<dbReference type="SUPFAM" id="SSF52279">
    <property type="entry name" value="Beta-D-glucan exohydrolase, C-terminal domain"/>
    <property type="match status" value="1"/>
</dbReference>
<dbReference type="RefSeq" id="WP_301209535.1">
    <property type="nucleotide sequence ID" value="NZ_JAROCF010000001.1"/>
</dbReference>
<feature type="domain" description="Fibronectin type III-like" evidence="3">
    <location>
        <begin position="641"/>
        <end position="707"/>
    </location>
</feature>
<dbReference type="PRINTS" id="PR00133">
    <property type="entry name" value="GLHYDRLASE3"/>
</dbReference>
<evidence type="ECO:0000313" key="4">
    <source>
        <dbReference type="EMBL" id="MDN4616355.1"/>
    </source>
</evidence>
<dbReference type="PANTHER" id="PTHR42715:SF3">
    <property type="entry name" value="BETA-GLUCOSIDASE B-RELATED"/>
    <property type="match status" value="1"/>
</dbReference>
<comment type="caution">
    <text evidence="4">The sequence shown here is derived from an EMBL/GenBank/DDBJ whole genome shotgun (WGS) entry which is preliminary data.</text>
</comment>
<accession>A0ABT8KFX6</accession>
<dbReference type="InterPro" id="IPR013783">
    <property type="entry name" value="Ig-like_fold"/>
</dbReference>
<dbReference type="EMBL" id="JAROCF010000001">
    <property type="protein sequence ID" value="MDN4616355.1"/>
    <property type="molecule type" value="Genomic_DNA"/>
</dbReference>
<gene>
    <name evidence="4" type="ORF">P5G50_18045</name>
</gene>
<dbReference type="Gene3D" id="3.40.50.1700">
    <property type="entry name" value="Glycoside hydrolase family 3 C-terminal domain"/>
    <property type="match status" value="1"/>
</dbReference>
<dbReference type="Pfam" id="PF14310">
    <property type="entry name" value="Fn3-like"/>
    <property type="match status" value="1"/>
</dbReference>
<dbReference type="SMART" id="SM01217">
    <property type="entry name" value="Fn3_like"/>
    <property type="match status" value="1"/>
</dbReference>
<dbReference type="Proteomes" id="UP001174208">
    <property type="component" value="Unassembled WGS sequence"/>
</dbReference>
<dbReference type="Gene3D" id="3.20.20.300">
    <property type="entry name" value="Glycoside hydrolase, family 3, N-terminal domain"/>
    <property type="match status" value="1"/>
</dbReference>
<sequence>MSTTTTTAFEDSLRQIERGESLETAVEALLAQLTQEEKLWLLDGDQEFWPAIAEMSQAYNARPIIMGAIERLGIPGLRFSDGPRGVVMGASTAFPVSMARGATWDLDLEERIGIAIGRELRAQGANFFGGVCINLPRHPAWGRAQETYGEDPYLLGEFGAALIRGVHRNAMAVAKHYALNSMENARFTVDVRADDSTLHEVFLPHFRRAVEEGVDGIMTSYNSVNGDWAGQNEVLLEGILRRQWGFQGVTVSDFISGIRGAAVSLVAGLDVEEPARQQRAAHLADELAAGEASWEHVDRAARRILRTQLAYYASDLEPQPNPSVVFSREHRELAREVAQRSMVLLRNETIGDAPLLPLDASSLSRVAVIGRLAGVPNTGDHGSSDVHSPEVTTALDGIVAALPNATVTHVEADDPDAAALAATKADVAIVVVGYTADDEGEYLGTDAMNNPDLLALFPPMPEGMMLGGEPGATATAMGTAEGGDRASLRLRPVDEEIILATAAANPRTVVVVVTAGAVITERWRTEVPATVISWYSGCEGGHALADVLLGRVDASGRLPYSIPTSEEHLPFFDREATSIVYDRWFGQRLLDRDGHPAAYPLGFGLSYTTFHIDQVEAHPVDGEHFTAAATVANTGSRRGRHVVQLYGVIHAADFPSRVLLGFATVELEPGQTRTVEVGASTRPLQRWTGDGFVPAATHATLEAAAYAGDPDAATTALDLH</sequence>
<dbReference type="InterPro" id="IPR017853">
    <property type="entry name" value="GH"/>
</dbReference>
<dbReference type="SUPFAM" id="SSF51445">
    <property type="entry name" value="(Trans)glycosidases"/>
    <property type="match status" value="1"/>
</dbReference>
<dbReference type="GO" id="GO:0016787">
    <property type="term" value="F:hydrolase activity"/>
    <property type="evidence" value="ECO:0007669"/>
    <property type="project" value="UniProtKB-KW"/>
</dbReference>
<evidence type="ECO:0000313" key="5">
    <source>
        <dbReference type="Proteomes" id="UP001174208"/>
    </source>
</evidence>
<dbReference type="InterPro" id="IPR036881">
    <property type="entry name" value="Glyco_hydro_3_C_sf"/>
</dbReference>
<proteinExistence type="inferred from homology"/>
<dbReference type="Pfam" id="PF00933">
    <property type="entry name" value="Glyco_hydro_3"/>
    <property type="match status" value="1"/>
</dbReference>
<dbReference type="Gene3D" id="2.60.40.10">
    <property type="entry name" value="Immunoglobulins"/>
    <property type="match status" value="1"/>
</dbReference>
<dbReference type="InterPro" id="IPR050288">
    <property type="entry name" value="Cellulose_deg_GH3"/>
</dbReference>
<dbReference type="InterPro" id="IPR026891">
    <property type="entry name" value="Fn3-like"/>
</dbReference>
<evidence type="ECO:0000256" key="1">
    <source>
        <dbReference type="ARBA" id="ARBA00005336"/>
    </source>
</evidence>
<dbReference type="InterPro" id="IPR036962">
    <property type="entry name" value="Glyco_hydro_3_N_sf"/>
</dbReference>
<evidence type="ECO:0000256" key="2">
    <source>
        <dbReference type="ARBA" id="ARBA00022801"/>
    </source>
</evidence>
<keyword evidence="5" id="KW-1185">Reference proteome</keyword>
<dbReference type="PANTHER" id="PTHR42715">
    <property type="entry name" value="BETA-GLUCOSIDASE"/>
    <property type="match status" value="1"/>
</dbReference>
<dbReference type="Pfam" id="PF01915">
    <property type="entry name" value="Glyco_hydro_3_C"/>
    <property type="match status" value="1"/>
</dbReference>
<dbReference type="InterPro" id="IPR001764">
    <property type="entry name" value="Glyco_hydro_3_N"/>
</dbReference>
<organism evidence="4 5">
    <name type="scientific">Leifsonia williamsii</name>
    <dbReference type="NCBI Taxonomy" id="3035919"/>
    <lineage>
        <taxon>Bacteria</taxon>
        <taxon>Bacillati</taxon>
        <taxon>Actinomycetota</taxon>
        <taxon>Actinomycetes</taxon>
        <taxon>Micrococcales</taxon>
        <taxon>Microbacteriaceae</taxon>
        <taxon>Leifsonia</taxon>
    </lineage>
</organism>
<name>A0ABT8KFX6_9MICO</name>